<dbReference type="Pfam" id="PF13338">
    <property type="entry name" value="AbiEi_4"/>
    <property type="match status" value="1"/>
</dbReference>
<evidence type="ECO:0000313" key="3">
    <source>
        <dbReference type="Proteomes" id="UP000266385"/>
    </source>
</evidence>
<name>A0A399RCR4_9PROT</name>
<sequence length="209" mass="22947">MKHASSHPVTQQDRLLAYLRDHDIARAFELREIGVSATAISRAVEAGNVVRIGRGLYQAADAEADLNTNLAEVAKRAPRSVICLLSALAFHGLTDQLPRKVWFAIGAKDWEPSIAYPPVRVVRFREPYFSDGIETHRIGGTQVRIYSVPKSIADAFRNPKLVDRSVAIEALKAALDQRKATPAVLMQAAADYGAARIMRPYLEALTSNG</sequence>
<organism evidence="2 3">
    <name type="scientific">Henriciella mobilis</name>
    <dbReference type="NCBI Taxonomy" id="2305467"/>
    <lineage>
        <taxon>Bacteria</taxon>
        <taxon>Pseudomonadati</taxon>
        <taxon>Pseudomonadota</taxon>
        <taxon>Alphaproteobacteria</taxon>
        <taxon>Hyphomonadales</taxon>
        <taxon>Hyphomonadaceae</taxon>
        <taxon>Henriciella</taxon>
    </lineage>
</organism>
<keyword evidence="3" id="KW-1185">Reference proteome</keyword>
<accession>A0A399RCR4</accession>
<dbReference type="OrthoDB" id="9789781at2"/>
<dbReference type="AlphaFoldDB" id="A0A399RCR4"/>
<dbReference type="InterPro" id="IPR025159">
    <property type="entry name" value="AbiEi_N"/>
</dbReference>
<dbReference type="EMBL" id="QWFX01000012">
    <property type="protein sequence ID" value="RIJ29356.1"/>
    <property type="molecule type" value="Genomic_DNA"/>
</dbReference>
<dbReference type="Proteomes" id="UP000266385">
    <property type="component" value="Unassembled WGS sequence"/>
</dbReference>
<evidence type="ECO:0000259" key="1">
    <source>
        <dbReference type="Pfam" id="PF13338"/>
    </source>
</evidence>
<proteinExistence type="predicted"/>
<protein>
    <submittedName>
        <fullName evidence="2">Transcriptional regulator</fullName>
    </submittedName>
</protein>
<comment type="caution">
    <text evidence="2">The sequence shown here is derived from an EMBL/GenBank/DDBJ whole genome shotgun (WGS) entry which is preliminary data.</text>
</comment>
<gene>
    <name evidence="2" type="ORF">D1223_09950</name>
</gene>
<reference evidence="2 3" key="1">
    <citation type="submission" date="2018-08" db="EMBL/GenBank/DDBJ databases">
        <title>Henriciella mobilis sp. nov., isolated from seawater.</title>
        <authorList>
            <person name="Cheng H."/>
            <person name="Wu Y.-H."/>
            <person name="Xu X.-W."/>
            <person name="Guo L.-L."/>
        </authorList>
    </citation>
    <scope>NUCLEOTIDE SEQUENCE [LARGE SCALE GENOMIC DNA]</scope>
    <source>
        <strain evidence="2 3">JN25</strain>
    </source>
</reference>
<evidence type="ECO:0000313" key="2">
    <source>
        <dbReference type="EMBL" id="RIJ29356.1"/>
    </source>
</evidence>
<feature type="domain" description="AbiEi antitoxin N-terminal" evidence="1">
    <location>
        <begin position="13"/>
        <end position="58"/>
    </location>
</feature>